<protein>
    <recommendedName>
        <fullName evidence="10">Transmembrane protein 81</fullName>
    </recommendedName>
</protein>
<dbReference type="SUPFAM" id="SSF48726">
    <property type="entry name" value="Immunoglobulin"/>
    <property type="match status" value="1"/>
</dbReference>
<feature type="transmembrane region" description="Helical" evidence="11">
    <location>
        <begin position="224"/>
        <end position="249"/>
    </location>
</feature>
<evidence type="ECO:0000256" key="11">
    <source>
        <dbReference type="SAM" id="Phobius"/>
    </source>
</evidence>
<feature type="non-terminal residue" evidence="14">
    <location>
        <position position="254"/>
    </location>
</feature>
<dbReference type="GO" id="GO:0005886">
    <property type="term" value="C:plasma membrane"/>
    <property type="evidence" value="ECO:0007669"/>
    <property type="project" value="UniProtKB-SubCell"/>
</dbReference>
<evidence type="ECO:0000256" key="2">
    <source>
        <dbReference type="ARBA" id="ARBA00022475"/>
    </source>
</evidence>
<name>A0A7L4CY16_9AVES</name>
<reference evidence="14 15" key="1">
    <citation type="submission" date="2019-09" db="EMBL/GenBank/DDBJ databases">
        <title>Bird 10,000 Genomes (B10K) Project - Family phase.</title>
        <authorList>
            <person name="Zhang G."/>
        </authorList>
    </citation>
    <scope>NUCLEOTIDE SEQUENCE [LARGE SCALE GENOMIC DNA]</scope>
    <source>
        <strain evidence="14">B10K-DU-002-51</strain>
        <tissue evidence="14">Muscle</tissue>
    </source>
</reference>
<evidence type="ECO:0000313" key="15">
    <source>
        <dbReference type="Proteomes" id="UP000541249"/>
    </source>
</evidence>
<dbReference type="CDD" id="cd00096">
    <property type="entry name" value="Ig"/>
    <property type="match status" value="1"/>
</dbReference>
<comment type="subcellular location">
    <subcellularLocation>
        <location evidence="1">Cell membrane</location>
        <topology evidence="1">Single-pass type I membrane protein</topology>
    </subcellularLocation>
</comment>
<evidence type="ECO:0000256" key="5">
    <source>
        <dbReference type="ARBA" id="ARBA00022989"/>
    </source>
</evidence>
<dbReference type="PANTHER" id="PTHR35670">
    <property type="entry name" value="TRANSMEMBRANE PROTEIN 81"/>
    <property type="match status" value="1"/>
</dbReference>
<evidence type="ECO:0000313" key="14">
    <source>
        <dbReference type="EMBL" id="NXW55075.1"/>
    </source>
</evidence>
<keyword evidence="6 11" id="KW-0472">Membrane</keyword>
<dbReference type="Proteomes" id="UP000541249">
    <property type="component" value="Unassembled WGS sequence"/>
</dbReference>
<dbReference type="Gene3D" id="2.60.40.10">
    <property type="entry name" value="Immunoglobulins"/>
    <property type="match status" value="1"/>
</dbReference>
<keyword evidence="2" id="KW-1003">Cell membrane</keyword>
<dbReference type="PROSITE" id="PS50835">
    <property type="entry name" value="IG_LIKE"/>
    <property type="match status" value="1"/>
</dbReference>
<keyword evidence="5 11" id="KW-1133">Transmembrane helix</keyword>
<dbReference type="AlphaFoldDB" id="A0A7L4CY16"/>
<evidence type="ECO:0000259" key="13">
    <source>
        <dbReference type="PROSITE" id="PS50835"/>
    </source>
</evidence>
<dbReference type="InterPro" id="IPR007110">
    <property type="entry name" value="Ig-like_dom"/>
</dbReference>
<evidence type="ECO:0000256" key="1">
    <source>
        <dbReference type="ARBA" id="ARBA00004251"/>
    </source>
</evidence>
<evidence type="ECO:0000256" key="10">
    <source>
        <dbReference type="ARBA" id="ARBA00050022"/>
    </source>
</evidence>
<feature type="domain" description="Ig-like" evidence="13">
    <location>
        <begin position="96"/>
        <end position="168"/>
    </location>
</feature>
<keyword evidence="8" id="KW-0393">Immunoglobulin domain</keyword>
<organism evidence="14 15">
    <name type="scientific">Eurystomus gularis</name>
    <dbReference type="NCBI Taxonomy" id="325343"/>
    <lineage>
        <taxon>Eukaryota</taxon>
        <taxon>Metazoa</taxon>
        <taxon>Chordata</taxon>
        <taxon>Craniata</taxon>
        <taxon>Vertebrata</taxon>
        <taxon>Euteleostomi</taxon>
        <taxon>Archelosauria</taxon>
        <taxon>Archosauria</taxon>
        <taxon>Dinosauria</taxon>
        <taxon>Saurischia</taxon>
        <taxon>Theropoda</taxon>
        <taxon>Coelurosauria</taxon>
        <taxon>Aves</taxon>
        <taxon>Neognathae</taxon>
        <taxon>Neoaves</taxon>
        <taxon>Telluraves</taxon>
        <taxon>Coraciimorphae</taxon>
        <taxon>Coraciiformes</taxon>
        <taxon>Coraciidae</taxon>
        <taxon>Eurystomus</taxon>
    </lineage>
</organism>
<sequence>MKTLGSSHVLGILLCAFCLPVGLSFGAVTIPAELKSVVAEVAVSATSCSVTCGVGIKLEEMCEITPAGERRNCTVRRSSCLTSWMCGLLHFTIPTGKPFQVSCLAADVDSGAYSYTWKLAPGLITMNDVLFKPFNNTDAVLRLSPAREADAGTYRCDVQMLKSSKVVQRIYFGVRVIQNDFVELNFKKSLTWEQKLAAHEQEGSTENHTRKGVQAQQDFWQGELFYVCLIGVGSGVMGGVLVSVALCVLKKILR</sequence>
<evidence type="ECO:0000256" key="3">
    <source>
        <dbReference type="ARBA" id="ARBA00022692"/>
    </source>
</evidence>
<comment type="caution">
    <text evidence="14">The sequence shown here is derived from an EMBL/GenBank/DDBJ whole genome shotgun (WGS) entry which is preliminary data.</text>
</comment>
<dbReference type="EMBL" id="VZZY01003725">
    <property type="protein sequence ID" value="NXW55075.1"/>
    <property type="molecule type" value="Genomic_DNA"/>
</dbReference>
<feature type="chain" id="PRO_5029511368" description="Transmembrane protein 81" evidence="12">
    <location>
        <begin position="27"/>
        <end position="254"/>
    </location>
</feature>
<evidence type="ECO:0000256" key="8">
    <source>
        <dbReference type="ARBA" id="ARBA00023319"/>
    </source>
</evidence>
<dbReference type="InterPro" id="IPR013783">
    <property type="entry name" value="Ig-like_fold"/>
</dbReference>
<proteinExistence type="predicted"/>
<accession>A0A7L4CY16</accession>
<comment type="function">
    <text evidence="9">Essential fertilization factor required for male fertility. Part of a conserved trimeric sperm complex with the essential fertilization factors IZUMO1 and SPACA6 which bridges sperm and oocyte membranes during fertilization by binding to IZUMO1R/JUNO on the oocyte.</text>
</comment>
<dbReference type="OrthoDB" id="9390762at2759"/>
<dbReference type="PANTHER" id="PTHR35670:SF1">
    <property type="entry name" value="TRANSMEMBRANE PROTEIN 81"/>
    <property type="match status" value="1"/>
</dbReference>
<dbReference type="InterPro" id="IPR039293">
    <property type="entry name" value="TMEM81"/>
</dbReference>
<evidence type="ECO:0000256" key="6">
    <source>
        <dbReference type="ARBA" id="ARBA00023136"/>
    </source>
</evidence>
<keyword evidence="7" id="KW-1015">Disulfide bond</keyword>
<feature type="non-terminal residue" evidence="14">
    <location>
        <position position="1"/>
    </location>
</feature>
<feature type="signal peptide" evidence="12">
    <location>
        <begin position="1"/>
        <end position="26"/>
    </location>
</feature>
<keyword evidence="15" id="KW-1185">Reference proteome</keyword>
<keyword evidence="3 11" id="KW-0812">Transmembrane</keyword>
<evidence type="ECO:0000256" key="12">
    <source>
        <dbReference type="SAM" id="SignalP"/>
    </source>
</evidence>
<evidence type="ECO:0000256" key="4">
    <source>
        <dbReference type="ARBA" id="ARBA00022729"/>
    </source>
</evidence>
<evidence type="ECO:0000256" key="7">
    <source>
        <dbReference type="ARBA" id="ARBA00023157"/>
    </source>
</evidence>
<keyword evidence="4 12" id="KW-0732">Signal</keyword>
<dbReference type="InterPro" id="IPR036179">
    <property type="entry name" value="Ig-like_dom_sf"/>
</dbReference>
<gene>
    <name evidence="14" type="primary">Tmem81</name>
    <name evidence="14" type="ORF">EURGUL_R11729</name>
</gene>
<evidence type="ECO:0000256" key="9">
    <source>
        <dbReference type="ARBA" id="ARBA00049937"/>
    </source>
</evidence>